<evidence type="ECO:0000313" key="5">
    <source>
        <dbReference type="Proteomes" id="UP000784880"/>
    </source>
</evidence>
<gene>
    <name evidence="4" type="ORF">KS419_06230</name>
</gene>
<feature type="compositionally biased region" description="Polar residues" evidence="3">
    <location>
        <begin position="1"/>
        <end position="14"/>
    </location>
</feature>
<evidence type="ECO:0000313" key="4">
    <source>
        <dbReference type="EMBL" id="MBU9711324.1"/>
    </source>
</evidence>
<comment type="caution">
    <text evidence="4">The sequence shown here is derived from an EMBL/GenBank/DDBJ whole genome shotgun (WGS) entry which is preliminary data.</text>
</comment>
<protein>
    <submittedName>
        <fullName evidence="4">Toxic anion resistance protein</fullName>
    </submittedName>
</protein>
<dbReference type="RefSeq" id="WP_217065206.1">
    <property type="nucleotide sequence ID" value="NZ_JAHQCS010000066.1"/>
</dbReference>
<evidence type="ECO:0000256" key="1">
    <source>
        <dbReference type="ARBA" id="ARBA00005541"/>
    </source>
</evidence>
<dbReference type="Pfam" id="PF05816">
    <property type="entry name" value="TelA"/>
    <property type="match status" value="1"/>
</dbReference>
<proteinExistence type="inferred from homology"/>
<sequence length="348" mass="39842">MTNENSSQLTNQNEYSEKENQAKQYVEKIRTDQDLNKILESLGRIGTDEQLKAGETLEALKRPVKDMMNDPNQDLPDQLSKLKEMVSELEPNYLNEGKWKQFVNKLVRKSPMEKYARKYQTIEAEVETVIGALLSGKDRLQEDSVMLHQLKEVARERIAGLNNQIEIGKQLNTMLEEELTKEEWQNDPSPVQKGQQKVLSRVKNMQQAVLVLQQSLASVDIIVENNDKLEEAIFNAITMTKNIITVTASIQLALSNQKKVIDAVRNVNQTTEAMLLSNAQLLKSNTEETLKTLEEPAVALETFKKAYEDVYAAIEMTEQSNSRIIESSKHFIEEMEQLNEQMERKLLN</sequence>
<name>A0ABS6JDP5_9BACI</name>
<comment type="similarity">
    <text evidence="1 2">Belongs to the TelA family.</text>
</comment>
<keyword evidence="5" id="KW-1185">Reference proteome</keyword>
<feature type="compositionally biased region" description="Basic and acidic residues" evidence="3">
    <location>
        <begin position="15"/>
        <end position="25"/>
    </location>
</feature>
<accession>A0ABS6JDP5</accession>
<organism evidence="4 5">
    <name type="scientific">Evansella tamaricis</name>
    <dbReference type="NCBI Taxonomy" id="2069301"/>
    <lineage>
        <taxon>Bacteria</taxon>
        <taxon>Bacillati</taxon>
        <taxon>Bacillota</taxon>
        <taxon>Bacilli</taxon>
        <taxon>Bacillales</taxon>
        <taxon>Bacillaceae</taxon>
        <taxon>Evansella</taxon>
    </lineage>
</organism>
<dbReference type="PANTHER" id="PTHR38432:SF1">
    <property type="entry name" value="TELA-LIKE PROTEIN SAOUHSC_01408"/>
    <property type="match status" value="1"/>
</dbReference>
<feature type="region of interest" description="Disordered" evidence="3">
    <location>
        <begin position="1"/>
        <end position="25"/>
    </location>
</feature>
<dbReference type="PIRSF" id="PIRSF026508">
    <property type="entry name" value="TelA"/>
    <property type="match status" value="1"/>
</dbReference>
<evidence type="ECO:0000256" key="2">
    <source>
        <dbReference type="PIRNR" id="PIRNR026508"/>
    </source>
</evidence>
<evidence type="ECO:0000256" key="3">
    <source>
        <dbReference type="SAM" id="MobiDB-lite"/>
    </source>
</evidence>
<dbReference type="InterPro" id="IPR008863">
    <property type="entry name" value="Toxic_anion-R_TelA"/>
</dbReference>
<dbReference type="EMBL" id="JAHQCS010000066">
    <property type="protein sequence ID" value="MBU9711324.1"/>
    <property type="molecule type" value="Genomic_DNA"/>
</dbReference>
<reference evidence="4 5" key="1">
    <citation type="submission" date="2021-06" db="EMBL/GenBank/DDBJ databases">
        <title>Bacillus sp. RD4P76, an endophyte from a halophyte.</title>
        <authorList>
            <person name="Sun J.-Q."/>
        </authorList>
    </citation>
    <scope>NUCLEOTIDE SEQUENCE [LARGE SCALE GENOMIC DNA]</scope>
    <source>
        <strain evidence="4 5">CGMCC 1.15917</strain>
    </source>
</reference>
<dbReference type="PANTHER" id="PTHR38432">
    <property type="entry name" value="TELA-LIKE PROTEIN SAOUHSC_01408"/>
    <property type="match status" value="1"/>
</dbReference>
<dbReference type="Proteomes" id="UP000784880">
    <property type="component" value="Unassembled WGS sequence"/>
</dbReference>